<evidence type="ECO:0000313" key="1">
    <source>
        <dbReference type="EMBL" id="KAA5804581.1"/>
    </source>
</evidence>
<accession>A0A5M6ZQN2</accession>
<dbReference type="InterPro" id="IPR043019">
    <property type="entry name" value="GrlR_sf"/>
</dbReference>
<dbReference type="Gene3D" id="2.40.128.380">
    <property type="entry name" value="T3SS negative regulator GrlR"/>
    <property type="match status" value="1"/>
</dbReference>
<gene>
    <name evidence="1" type="ORF">F1654_00805</name>
</gene>
<dbReference type="Proteomes" id="UP000325122">
    <property type="component" value="Unassembled WGS sequence"/>
</dbReference>
<dbReference type="RefSeq" id="WP_150021612.1">
    <property type="nucleotide sequence ID" value="NZ_VWOJ01000001.1"/>
</dbReference>
<name>A0A5M6ZQN2_9PROT</name>
<reference evidence="1 2" key="1">
    <citation type="submission" date="2019-09" db="EMBL/GenBank/DDBJ databases">
        <authorList>
            <person name="Kevbrin V."/>
            <person name="Grouzdev D.S."/>
        </authorList>
    </citation>
    <scope>NUCLEOTIDE SEQUENCE [LARGE SCALE GENOMIC DNA]</scope>
    <source>
        <strain evidence="1 2">G-192</strain>
    </source>
</reference>
<evidence type="ECO:0000313" key="2">
    <source>
        <dbReference type="Proteomes" id="UP000325122"/>
    </source>
</evidence>
<sequence length="107" mass="12089">MQSGLYVSRFRTPLDDAGGVIYIDGNRVYGGDTGMYYVGEIISEGEEVRVTLRVRQHDDSRQSVFGDHRDFRLSLTGRKRGAEYVFEGRADKAPSIRFEATLRLAPL</sequence>
<protein>
    <submittedName>
        <fullName evidence="1">Uncharacterized protein</fullName>
    </submittedName>
</protein>
<proteinExistence type="predicted"/>
<dbReference type="AlphaFoldDB" id="A0A5M6ZQN2"/>
<dbReference type="EMBL" id="VWOJ01000001">
    <property type="protein sequence ID" value="KAA5804581.1"/>
    <property type="molecule type" value="Genomic_DNA"/>
</dbReference>
<keyword evidence="2" id="KW-1185">Reference proteome</keyword>
<organism evidence="1 2">
    <name type="scientific">Alkalicaulis satelles</name>
    <dbReference type="NCBI Taxonomy" id="2609175"/>
    <lineage>
        <taxon>Bacteria</taxon>
        <taxon>Pseudomonadati</taxon>
        <taxon>Pseudomonadota</taxon>
        <taxon>Alphaproteobacteria</taxon>
        <taxon>Maricaulales</taxon>
        <taxon>Maricaulaceae</taxon>
        <taxon>Alkalicaulis</taxon>
    </lineage>
</organism>
<comment type="caution">
    <text evidence="1">The sequence shown here is derived from an EMBL/GenBank/DDBJ whole genome shotgun (WGS) entry which is preliminary data.</text>
</comment>